<evidence type="ECO:0000256" key="13">
    <source>
        <dbReference type="ARBA" id="ARBA00023136"/>
    </source>
</evidence>
<dbReference type="EC" id="2.3.2.36" evidence="17"/>
<evidence type="ECO:0000256" key="9">
    <source>
        <dbReference type="ARBA" id="ARBA00022786"/>
    </source>
</evidence>
<keyword evidence="9" id="KW-0833">Ubl conjugation pathway</keyword>
<dbReference type="Proteomes" id="UP000046393">
    <property type="component" value="Unplaced"/>
</dbReference>
<evidence type="ECO:0000256" key="8">
    <source>
        <dbReference type="ARBA" id="ARBA00022771"/>
    </source>
</evidence>
<evidence type="ECO:0000259" key="19">
    <source>
        <dbReference type="Pfam" id="PF04757"/>
    </source>
</evidence>
<dbReference type="Pfam" id="PF04757">
    <property type="entry name" value="Pex2_Pex12"/>
    <property type="match status" value="1"/>
</dbReference>
<feature type="transmembrane region" description="Helical" evidence="18">
    <location>
        <begin position="85"/>
        <end position="102"/>
    </location>
</feature>
<dbReference type="InterPro" id="IPR025654">
    <property type="entry name" value="PEX2/10"/>
</dbReference>
<comment type="catalytic activity">
    <reaction evidence="16">
        <text>[E2 ubiquitin-conjugating enzyme]-S-ubiquitinyl-L-cysteine + [acceptor protein]-L-cysteine = [E2 ubiquitin-conjugating enzyme]-L-cysteine + [acceptor protein]-S-ubiquitinyl-L-cysteine.</text>
        <dbReference type="EC" id="2.3.2.36"/>
    </reaction>
</comment>
<keyword evidence="4" id="KW-0813">Transport</keyword>
<comment type="subcellular location">
    <subcellularLocation>
        <location evidence="1">Peroxisome membrane</location>
        <topology evidence="1">Multi-pass membrane protein</topology>
    </subcellularLocation>
</comment>
<dbReference type="GO" id="GO:0061630">
    <property type="term" value="F:ubiquitin protein ligase activity"/>
    <property type="evidence" value="ECO:0007669"/>
    <property type="project" value="UniProtKB-EC"/>
</dbReference>
<proteinExistence type="inferred from homology"/>
<evidence type="ECO:0000256" key="12">
    <source>
        <dbReference type="ARBA" id="ARBA00022989"/>
    </source>
</evidence>
<evidence type="ECO:0000256" key="2">
    <source>
        <dbReference type="ARBA" id="ARBA00004906"/>
    </source>
</evidence>
<name>A0A0N5AQ70_9BILA</name>
<comment type="similarity">
    <text evidence="3">Belongs to the pex2/pex10/pex12 family.</text>
</comment>
<dbReference type="STRING" id="451379.A0A0N5AQ70"/>
<accession>A0A0N5AQ70</accession>
<feature type="transmembrane region" description="Helical" evidence="18">
    <location>
        <begin position="109"/>
        <end position="128"/>
    </location>
</feature>
<evidence type="ECO:0000256" key="16">
    <source>
        <dbReference type="ARBA" id="ARBA00034438"/>
    </source>
</evidence>
<organism evidence="20 21">
    <name type="scientific">Syphacia muris</name>
    <dbReference type="NCBI Taxonomy" id="451379"/>
    <lineage>
        <taxon>Eukaryota</taxon>
        <taxon>Metazoa</taxon>
        <taxon>Ecdysozoa</taxon>
        <taxon>Nematoda</taxon>
        <taxon>Chromadorea</taxon>
        <taxon>Rhabditida</taxon>
        <taxon>Spirurina</taxon>
        <taxon>Oxyuridomorpha</taxon>
        <taxon>Oxyuroidea</taxon>
        <taxon>Oxyuridae</taxon>
        <taxon>Syphacia</taxon>
    </lineage>
</organism>
<evidence type="ECO:0000256" key="11">
    <source>
        <dbReference type="ARBA" id="ARBA00022927"/>
    </source>
</evidence>
<evidence type="ECO:0000256" key="10">
    <source>
        <dbReference type="ARBA" id="ARBA00022833"/>
    </source>
</evidence>
<keyword evidence="13 18" id="KW-0472">Membrane</keyword>
<evidence type="ECO:0000256" key="5">
    <source>
        <dbReference type="ARBA" id="ARBA00022679"/>
    </source>
</evidence>
<dbReference type="WBParaSite" id="SMUV_0000682201-mRNA-1">
    <property type="protein sequence ID" value="SMUV_0000682201-mRNA-1"/>
    <property type="gene ID" value="SMUV_0000682201"/>
</dbReference>
<feature type="domain" description="Pex N-terminal" evidence="19">
    <location>
        <begin position="15"/>
        <end position="184"/>
    </location>
</feature>
<keyword evidence="7" id="KW-0479">Metal-binding</keyword>
<protein>
    <recommendedName>
        <fullName evidence="17">RING-type E3 ubiquitin transferase (cysteine targeting)</fullName>
        <ecNumber evidence="17">2.3.2.36</ecNumber>
    </recommendedName>
    <alternativeName>
        <fullName evidence="15">Peroxin-2</fullName>
    </alternativeName>
</protein>
<keyword evidence="5" id="KW-0808">Transferase</keyword>
<dbReference type="PANTHER" id="PTHR48178:SF1">
    <property type="entry name" value="PEROXISOME BIOGENESIS FACTOR 2"/>
    <property type="match status" value="1"/>
</dbReference>
<sequence>MEPLRNPCIYALNFDKKLENYLKQQIDKLLAELPFRWVTYLDKYRHELYFISQLLLHSFSSLKGPSAGQALMGLNYENCQRWKRVARFIAIVILPYCFGKLATSRWKMLFQKFSSVIGLIGVMHYLYFLRYGGYCTLTERILGLRNIQTGNLRSFRSKNTNLINKEILLHVFRELMFVLFPIYMRLTSLLRHYTVLSDNDTDGDILHCCVCHRPAILPIRNTAYEHTCYYCHYVTE</sequence>
<dbReference type="GO" id="GO:0008270">
    <property type="term" value="F:zinc ion binding"/>
    <property type="evidence" value="ECO:0007669"/>
    <property type="project" value="UniProtKB-KW"/>
</dbReference>
<keyword evidence="10" id="KW-0862">Zinc</keyword>
<dbReference type="InterPro" id="IPR006845">
    <property type="entry name" value="Pex_N"/>
</dbReference>
<keyword evidence="12 18" id="KW-1133">Transmembrane helix</keyword>
<keyword evidence="6 18" id="KW-0812">Transmembrane</keyword>
<dbReference type="AlphaFoldDB" id="A0A0N5AQ70"/>
<dbReference type="GO" id="GO:0005778">
    <property type="term" value="C:peroxisomal membrane"/>
    <property type="evidence" value="ECO:0007669"/>
    <property type="project" value="UniProtKB-SubCell"/>
</dbReference>
<comment type="pathway">
    <text evidence="2">Protein modification; protein ubiquitination.</text>
</comment>
<evidence type="ECO:0000256" key="18">
    <source>
        <dbReference type="SAM" id="Phobius"/>
    </source>
</evidence>
<keyword evidence="14" id="KW-0576">Peroxisome</keyword>
<keyword evidence="11" id="KW-0653">Protein transport</keyword>
<dbReference type="PANTHER" id="PTHR48178">
    <property type="entry name" value="PEROXISOME BIOGENESIS FACTOR 2"/>
    <property type="match status" value="1"/>
</dbReference>
<evidence type="ECO:0000256" key="4">
    <source>
        <dbReference type="ARBA" id="ARBA00022448"/>
    </source>
</evidence>
<evidence type="ECO:0000256" key="1">
    <source>
        <dbReference type="ARBA" id="ARBA00004585"/>
    </source>
</evidence>
<evidence type="ECO:0000313" key="21">
    <source>
        <dbReference type="WBParaSite" id="SMUV_0000682201-mRNA-1"/>
    </source>
</evidence>
<dbReference type="GO" id="GO:0016558">
    <property type="term" value="P:protein import into peroxisome matrix"/>
    <property type="evidence" value="ECO:0007669"/>
    <property type="project" value="InterPro"/>
</dbReference>
<evidence type="ECO:0000256" key="3">
    <source>
        <dbReference type="ARBA" id="ARBA00008704"/>
    </source>
</evidence>
<evidence type="ECO:0000313" key="20">
    <source>
        <dbReference type="Proteomes" id="UP000046393"/>
    </source>
</evidence>
<evidence type="ECO:0000256" key="17">
    <source>
        <dbReference type="ARBA" id="ARBA00034523"/>
    </source>
</evidence>
<keyword evidence="20" id="KW-1185">Reference proteome</keyword>
<reference evidence="21" key="1">
    <citation type="submission" date="2017-02" db="UniProtKB">
        <authorList>
            <consortium name="WormBaseParasite"/>
        </authorList>
    </citation>
    <scope>IDENTIFICATION</scope>
</reference>
<evidence type="ECO:0000256" key="14">
    <source>
        <dbReference type="ARBA" id="ARBA00023140"/>
    </source>
</evidence>
<evidence type="ECO:0000256" key="7">
    <source>
        <dbReference type="ARBA" id="ARBA00022723"/>
    </source>
</evidence>
<evidence type="ECO:0000256" key="15">
    <source>
        <dbReference type="ARBA" id="ARBA00032511"/>
    </source>
</evidence>
<evidence type="ECO:0000256" key="6">
    <source>
        <dbReference type="ARBA" id="ARBA00022692"/>
    </source>
</evidence>
<keyword evidence="8" id="KW-0863">Zinc-finger</keyword>